<feature type="transmembrane region" description="Helical" evidence="1">
    <location>
        <begin position="22"/>
        <end position="39"/>
    </location>
</feature>
<protein>
    <submittedName>
        <fullName evidence="2 4">Uncharacterized protein</fullName>
    </submittedName>
</protein>
<reference evidence="4" key="1">
    <citation type="submission" date="2016-06" db="UniProtKB">
        <authorList>
            <consortium name="WormBaseParasite"/>
        </authorList>
    </citation>
    <scope>IDENTIFICATION</scope>
</reference>
<keyword evidence="1" id="KW-0812">Transmembrane</keyword>
<gene>
    <name evidence="2" type="ORF">SCUD_LOCUS8312</name>
</gene>
<dbReference type="AlphaFoldDB" id="A0A183K004"/>
<proteinExistence type="predicted"/>
<keyword evidence="3" id="KW-1185">Reference proteome</keyword>
<evidence type="ECO:0000313" key="2">
    <source>
        <dbReference type="EMBL" id="VDP30118.1"/>
    </source>
</evidence>
<name>A0A183K004_9TREM</name>
<dbReference type="Proteomes" id="UP000279833">
    <property type="component" value="Unassembled WGS sequence"/>
</dbReference>
<dbReference type="WBParaSite" id="SCUD_0000831201-mRNA-1">
    <property type="protein sequence ID" value="SCUD_0000831201-mRNA-1"/>
    <property type="gene ID" value="SCUD_0000831201"/>
</dbReference>
<reference evidence="2 3" key="2">
    <citation type="submission" date="2018-11" db="EMBL/GenBank/DDBJ databases">
        <authorList>
            <consortium name="Pathogen Informatics"/>
        </authorList>
    </citation>
    <scope>NUCLEOTIDE SEQUENCE [LARGE SCALE GENOMIC DNA]</scope>
    <source>
        <strain evidence="2">Dakar</strain>
        <strain evidence="3">Dakar, Senegal</strain>
    </source>
</reference>
<organism evidence="4">
    <name type="scientific">Schistosoma curassoni</name>
    <dbReference type="NCBI Taxonomy" id="6186"/>
    <lineage>
        <taxon>Eukaryota</taxon>
        <taxon>Metazoa</taxon>
        <taxon>Spiralia</taxon>
        <taxon>Lophotrochozoa</taxon>
        <taxon>Platyhelminthes</taxon>
        <taxon>Trematoda</taxon>
        <taxon>Digenea</taxon>
        <taxon>Strigeidida</taxon>
        <taxon>Schistosomatoidea</taxon>
        <taxon>Schistosomatidae</taxon>
        <taxon>Schistosoma</taxon>
    </lineage>
</organism>
<dbReference type="EMBL" id="UZAK01032685">
    <property type="protein sequence ID" value="VDP30118.1"/>
    <property type="molecule type" value="Genomic_DNA"/>
</dbReference>
<accession>A0A183K004</accession>
<sequence length="45" mass="5652">MFTISQYLLHTFSHVHVFFPSLWTYLLQLNFLIHHVFWYRGCEDY</sequence>
<keyword evidence="1" id="KW-0472">Membrane</keyword>
<evidence type="ECO:0000313" key="4">
    <source>
        <dbReference type="WBParaSite" id="SCUD_0000831201-mRNA-1"/>
    </source>
</evidence>
<evidence type="ECO:0000313" key="3">
    <source>
        <dbReference type="Proteomes" id="UP000279833"/>
    </source>
</evidence>
<keyword evidence="1" id="KW-1133">Transmembrane helix</keyword>
<evidence type="ECO:0000256" key="1">
    <source>
        <dbReference type="SAM" id="Phobius"/>
    </source>
</evidence>